<dbReference type="GO" id="GO:0020037">
    <property type="term" value="F:heme binding"/>
    <property type="evidence" value="ECO:0007669"/>
    <property type="project" value="InterPro"/>
</dbReference>
<dbReference type="GO" id="GO:0005506">
    <property type="term" value="F:iron ion binding"/>
    <property type="evidence" value="ECO:0007669"/>
    <property type="project" value="InterPro"/>
</dbReference>
<dbReference type="HOGENOM" id="CLU_001570_5_11_1"/>
<keyword evidence="2" id="KW-0349">Heme</keyword>
<dbReference type="STRING" id="913774.A0A0C3HGA6"/>
<comment type="cofactor">
    <cofactor evidence="2">
        <name>heme</name>
        <dbReference type="ChEBI" id="CHEBI:30413"/>
    </cofactor>
</comment>
<feature type="binding site" description="axial binding residue" evidence="2">
    <location>
        <position position="488"/>
    </location>
    <ligand>
        <name>heme</name>
        <dbReference type="ChEBI" id="CHEBI:30413"/>
    </ligand>
    <ligandPart>
        <name>Fe</name>
        <dbReference type="ChEBI" id="CHEBI:18248"/>
    </ligandPart>
</feature>
<keyword evidence="3" id="KW-1133">Transmembrane helix</keyword>
<dbReference type="GO" id="GO:0016705">
    <property type="term" value="F:oxidoreductase activity, acting on paired donors, with incorporation or reduction of molecular oxygen"/>
    <property type="evidence" value="ECO:0007669"/>
    <property type="project" value="InterPro"/>
</dbReference>
<dbReference type="PRINTS" id="PR00463">
    <property type="entry name" value="EP450I"/>
</dbReference>
<feature type="transmembrane region" description="Helical" evidence="3">
    <location>
        <begin position="6"/>
        <end position="27"/>
    </location>
</feature>
<gene>
    <name evidence="4" type="ORF">OIDMADRAFT_185645</name>
</gene>
<keyword evidence="3" id="KW-0812">Transmembrane</keyword>
<keyword evidence="3" id="KW-0472">Membrane</keyword>
<dbReference type="Pfam" id="PF00067">
    <property type="entry name" value="p450"/>
    <property type="match status" value="1"/>
</dbReference>
<keyword evidence="2" id="KW-0479">Metal-binding</keyword>
<dbReference type="InterPro" id="IPR050121">
    <property type="entry name" value="Cytochrome_P450_monoxygenase"/>
</dbReference>
<dbReference type="PRINTS" id="PR00385">
    <property type="entry name" value="P450"/>
</dbReference>
<dbReference type="FunFam" id="1.10.630.10:FF:000051">
    <property type="entry name" value="Cytochrome P450 monooxygenase (Fum15)"/>
    <property type="match status" value="1"/>
</dbReference>
<organism evidence="4 5">
    <name type="scientific">Oidiodendron maius (strain Zn)</name>
    <dbReference type="NCBI Taxonomy" id="913774"/>
    <lineage>
        <taxon>Eukaryota</taxon>
        <taxon>Fungi</taxon>
        <taxon>Dikarya</taxon>
        <taxon>Ascomycota</taxon>
        <taxon>Pezizomycotina</taxon>
        <taxon>Leotiomycetes</taxon>
        <taxon>Leotiomycetes incertae sedis</taxon>
        <taxon>Myxotrichaceae</taxon>
        <taxon>Oidiodendron</taxon>
    </lineage>
</organism>
<dbReference type="InterPro" id="IPR036396">
    <property type="entry name" value="Cyt_P450_sf"/>
</dbReference>
<accession>A0A0C3HGA6</accession>
<dbReference type="EMBL" id="KN832870">
    <property type="protein sequence ID" value="KIN07226.1"/>
    <property type="molecule type" value="Genomic_DNA"/>
</dbReference>
<reference evidence="4 5" key="1">
    <citation type="submission" date="2014-04" db="EMBL/GenBank/DDBJ databases">
        <authorList>
            <consortium name="DOE Joint Genome Institute"/>
            <person name="Kuo A."/>
            <person name="Martino E."/>
            <person name="Perotto S."/>
            <person name="Kohler A."/>
            <person name="Nagy L.G."/>
            <person name="Floudas D."/>
            <person name="Copeland A."/>
            <person name="Barry K.W."/>
            <person name="Cichocki N."/>
            <person name="Veneault-Fourrey C."/>
            <person name="LaButti K."/>
            <person name="Lindquist E.A."/>
            <person name="Lipzen A."/>
            <person name="Lundell T."/>
            <person name="Morin E."/>
            <person name="Murat C."/>
            <person name="Sun H."/>
            <person name="Tunlid A."/>
            <person name="Henrissat B."/>
            <person name="Grigoriev I.V."/>
            <person name="Hibbett D.S."/>
            <person name="Martin F."/>
            <person name="Nordberg H.P."/>
            <person name="Cantor M.N."/>
            <person name="Hua S.X."/>
        </authorList>
    </citation>
    <scope>NUCLEOTIDE SEQUENCE [LARGE SCALE GENOMIC DNA]</scope>
    <source>
        <strain evidence="4 5">Zn</strain>
    </source>
</reference>
<dbReference type="AlphaFoldDB" id="A0A0C3HGA6"/>
<reference evidence="5" key="2">
    <citation type="submission" date="2015-01" db="EMBL/GenBank/DDBJ databases">
        <title>Evolutionary Origins and Diversification of the Mycorrhizal Mutualists.</title>
        <authorList>
            <consortium name="DOE Joint Genome Institute"/>
            <consortium name="Mycorrhizal Genomics Consortium"/>
            <person name="Kohler A."/>
            <person name="Kuo A."/>
            <person name="Nagy L.G."/>
            <person name="Floudas D."/>
            <person name="Copeland A."/>
            <person name="Barry K.W."/>
            <person name="Cichocki N."/>
            <person name="Veneault-Fourrey C."/>
            <person name="LaButti K."/>
            <person name="Lindquist E.A."/>
            <person name="Lipzen A."/>
            <person name="Lundell T."/>
            <person name="Morin E."/>
            <person name="Murat C."/>
            <person name="Riley R."/>
            <person name="Ohm R."/>
            <person name="Sun H."/>
            <person name="Tunlid A."/>
            <person name="Henrissat B."/>
            <person name="Grigoriev I.V."/>
            <person name="Hibbett D.S."/>
            <person name="Martin F."/>
        </authorList>
    </citation>
    <scope>NUCLEOTIDE SEQUENCE [LARGE SCALE GENOMIC DNA]</scope>
    <source>
        <strain evidence="5">Zn</strain>
    </source>
</reference>
<dbReference type="InterPro" id="IPR001128">
    <property type="entry name" value="Cyt_P450"/>
</dbReference>
<dbReference type="CDD" id="cd11069">
    <property type="entry name" value="CYP_FUM15-like"/>
    <property type="match status" value="1"/>
</dbReference>
<protein>
    <recommendedName>
        <fullName evidence="6">Cytochrome P450</fullName>
    </recommendedName>
</protein>
<evidence type="ECO:0008006" key="6">
    <source>
        <dbReference type="Google" id="ProtNLM"/>
    </source>
</evidence>
<dbReference type="PANTHER" id="PTHR24305:SF166">
    <property type="entry name" value="CYTOCHROME P450 12A4, MITOCHONDRIAL-RELATED"/>
    <property type="match status" value="1"/>
</dbReference>
<sequence length="544" mass="60824">MAPSIPTPILLLVLSSALTVGQISLLPELFPNLPIRRRFFAFAGVVSSLLAIYNLFIYPPFFSPFRKFPGPKNAMPIFGHTFASFERPAGQSFLRFMNEIPNDGIIRLQGLMNRDWLLLTDPASLSEVLVHKAYDYEKPSFIRQFLRIVLGDGLIVVEGDEHKFQRKHASPAFSFRHIKDLYPLFWSKALEMKDCVAAESKGGNEIVEINQWANKATLDIIGVAAFGRDFHSLTTSDNELAKNYEEILEPTANKAAFFTAHLFLPRWVIARLPWNLNKSLKRTTGVIKRCTAQLIQDKKALMKDQSENHVDILSILLKSNDFGDDMLGQQLLTFLAAGHETTSSAFTWVMYLLASHPTIQARLRAEIHTKLPSLSSASDPTFDLASTLESLPLLNAVCLETLRLYPTVPVSLRVANKDTSIGTHFVPKGTRAYVVPWAINRAEKYWGPNATEFIPERWIDEKTGRANNTGGAVSNYNILTFLHGPRSCIGKDFAKAELKCLVAVFCGAFEIEMADPDEVPIPYGALTVKPKNGMRLRLKAVSGW</sequence>
<evidence type="ECO:0000313" key="5">
    <source>
        <dbReference type="Proteomes" id="UP000054321"/>
    </source>
</evidence>
<evidence type="ECO:0000256" key="2">
    <source>
        <dbReference type="PIRSR" id="PIRSR602401-1"/>
    </source>
</evidence>
<name>A0A0C3HGA6_OIDMZ</name>
<dbReference type="InParanoid" id="A0A0C3HGA6"/>
<dbReference type="InterPro" id="IPR002401">
    <property type="entry name" value="Cyt_P450_E_grp-I"/>
</dbReference>
<dbReference type="SUPFAM" id="SSF48264">
    <property type="entry name" value="Cytochrome P450"/>
    <property type="match status" value="1"/>
</dbReference>
<evidence type="ECO:0000313" key="4">
    <source>
        <dbReference type="EMBL" id="KIN07226.1"/>
    </source>
</evidence>
<dbReference type="Proteomes" id="UP000054321">
    <property type="component" value="Unassembled WGS sequence"/>
</dbReference>
<dbReference type="PANTHER" id="PTHR24305">
    <property type="entry name" value="CYTOCHROME P450"/>
    <property type="match status" value="1"/>
</dbReference>
<dbReference type="GO" id="GO:0004497">
    <property type="term" value="F:monooxygenase activity"/>
    <property type="evidence" value="ECO:0007669"/>
    <property type="project" value="InterPro"/>
</dbReference>
<keyword evidence="5" id="KW-1185">Reference proteome</keyword>
<proteinExistence type="inferred from homology"/>
<dbReference type="OrthoDB" id="1470350at2759"/>
<comment type="similarity">
    <text evidence="1">Belongs to the cytochrome P450 family.</text>
</comment>
<dbReference type="Gene3D" id="1.10.630.10">
    <property type="entry name" value="Cytochrome P450"/>
    <property type="match status" value="1"/>
</dbReference>
<feature type="transmembrane region" description="Helical" evidence="3">
    <location>
        <begin position="39"/>
        <end position="58"/>
    </location>
</feature>
<evidence type="ECO:0000256" key="3">
    <source>
        <dbReference type="SAM" id="Phobius"/>
    </source>
</evidence>
<evidence type="ECO:0000256" key="1">
    <source>
        <dbReference type="ARBA" id="ARBA00010617"/>
    </source>
</evidence>
<keyword evidence="2" id="KW-0408">Iron</keyword>